<dbReference type="EMBL" id="JAAAJB010001276">
    <property type="protein sequence ID" value="KAG0248377.1"/>
    <property type="molecule type" value="Genomic_DNA"/>
</dbReference>
<dbReference type="AlphaFoldDB" id="A0A9P6PLJ3"/>
<gene>
    <name evidence="1" type="ORF">DFQ27_000933</name>
</gene>
<evidence type="ECO:0000313" key="2">
    <source>
        <dbReference type="Proteomes" id="UP000807716"/>
    </source>
</evidence>
<dbReference type="OrthoDB" id="165036at2759"/>
<protein>
    <submittedName>
        <fullName evidence="1">Uncharacterized protein</fullName>
    </submittedName>
</protein>
<accession>A0A9P6PLJ3</accession>
<sequence>AGDTMCVRWPAKNHAKETGVNGVFINMPPAPTLKDPESQADLMKMTIAKLPYENCTHIKGDTDFTPCGGCFEIPKDRTPGDYLIQWRWELNDNEWYTSCWDVTVTASDGTVPVKILGASTSLFAQLAED</sequence>
<feature type="non-terminal residue" evidence="1">
    <location>
        <position position="1"/>
    </location>
</feature>
<comment type="caution">
    <text evidence="1">The sequence shown here is derived from an EMBL/GenBank/DDBJ whole genome shotgun (WGS) entry which is preliminary data.</text>
</comment>
<dbReference type="Proteomes" id="UP000807716">
    <property type="component" value="Unassembled WGS sequence"/>
</dbReference>
<proteinExistence type="predicted"/>
<evidence type="ECO:0000313" key="1">
    <source>
        <dbReference type="EMBL" id="KAG0248377.1"/>
    </source>
</evidence>
<name>A0A9P6PLJ3_9FUNG</name>
<organism evidence="1 2">
    <name type="scientific">Actinomortierella ambigua</name>
    <dbReference type="NCBI Taxonomy" id="1343610"/>
    <lineage>
        <taxon>Eukaryota</taxon>
        <taxon>Fungi</taxon>
        <taxon>Fungi incertae sedis</taxon>
        <taxon>Mucoromycota</taxon>
        <taxon>Mortierellomycotina</taxon>
        <taxon>Mortierellomycetes</taxon>
        <taxon>Mortierellales</taxon>
        <taxon>Mortierellaceae</taxon>
        <taxon>Actinomortierella</taxon>
    </lineage>
</organism>
<dbReference type="Gene3D" id="2.70.50.70">
    <property type="match status" value="1"/>
</dbReference>
<keyword evidence="2" id="KW-1185">Reference proteome</keyword>
<reference evidence="1" key="1">
    <citation type="journal article" date="2020" name="Fungal Divers.">
        <title>Resolving the Mortierellaceae phylogeny through synthesis of multi-gene phylogenetics and phylogenomics.</title>
        <authorList>
            <person name="Vandepol N."/>
            <person name="Liber J."/>
            <person name="Desiro A."/>
            <person name="Na H."/>
            <person name="Kennedy M."/>
            <person name="Barry K."/>
            <person name="Grigoriev I.V."/>
            <person name="Miller A.N."/>
            <person name="O'Donnell K."/>
            <person name="Stajich J.E."/>
            <person name="Bonito G."/>
        </authorList>
    </citation>
    <scope>NUCLEOTIDE SEQUENCE</scope>
    <source>
        <strain evidence="1">BC1065</strain>
    </source>
</reference>
<dbReference type="PANTHER" id="PTHR35559:SF1">
    <property type="entry name" value="CHITIN-BINDING TYPE-4 DOMAIN-CONTAINING PROTEIN"/>
    <property type="match status" value="1"/>
</dbReference>
<dbReference type="PANTHER" id="PTHR35559">
    <property type="entry name" value="CHITIN-BINDING TYPE-4 DOMAIN-CONTAINING PROTEIN"/>
    <property type="match status" value="1"/>
</dbReference>